<evidence type="ECO:0000313" key="3">
    <source>
        <dbReference type="Proteomes" id="UP000298460"/>
    </source>
</evidence>
<proteinExistence type="predicted"/>
<accession>A0A4Z0REA7</accession>
<keyword evidence="3" id="KW-1185">Reference proteome</keyword>
<evidence type="ECO:0000259" key="1">
    <source>
        <dbReference type="Pfam" id="PF13274"/>
    </source>
</evidence>
<dbReference type="InterPro" id="IPR025272">
    <property type="entry name" value="SocA_Panacea"/>
</dbReference>
<evidence type="ECO:0000313" key="2">
    <source>
        <dbReference type="EMBL" id="TGE39886.1"/>
    </source>
</evidence>
<comment type="caution">
    <text evidence="2">The sequence shown here is derived from an EMBL/GenBank/DDBJ whole genome shotgun (WGS) entry which is preliminary data.</text>
</comment>
<dbReference type="Pfam" id="PF13274">
    <property type="entry name" value="SocA_Panacea"/>
    <property type="match status" value="1"/>
</dbReference>
<gene>
    <name evidence="2" type="ORF">E4K67_02565</name>
</gene>
<dbReference type="EMBL" id="SPQQ01000001">
    <property type="protein sequence ID" value="TGE39886.1"/>
    <property type="molecule type" value="Genomic_DNA"/>
</dbReference>
<name>A0A4Z0REA7_9FIRM</name>
<organism evidence="2 3">
    <name type="scientific">Desulfosporosinus fructosivorans</name>
    <dbReference type="NCBI Taxonomy" id="2018669"/>
    <lineage>
        <taxon>Bacteria</taxon>
        <taxon>Bacillati</taxon>
        <taxon>Bacillota</taxon>
        <taxon>Clostridia</taxon>
        <taxon>Eubacteriales</taxon>
        <taxon>Desulfitobacteriaceae</taxon>
        <taxon>Desulfosporosinus</taxon>
    </lineage>
</organism>
<sequence>MLRIQGFVILFIFLSWCDQIIRHFREFGSENIPKVYSFDASVFEQEELNILDLVWSVYGKYDAKYLERLTHYEKPWVNASVDKNED</sequence>
<feature type="domain" description="Antitoxin SocA-like Panacea" evidence="1">
    <location>
        <begin position="34"/>
        <end position="76"/>
    </location>
</feature>
<dbReference type="AlphaFoldDB" id="A0A4Z0REA7"/>
<reference evidence="2 3" key="1">
    <citation type="submission" date="2019-03" db="EMBL/GenBank/DDBJ databases">
        <title>Draft Genome Sequence of Desulfosporosinus fructosivorans Strain 63.6F, Isolated from Marine Sediment in the Baltic Sea.</title>
        <authorList>
            <person name="Hausmann B."/>
            <person name="Vandieken V."/>
            <person name="Pjevac P."/>
            <person name="Schreck K."/>
            <person name="Herbold C.W."/>
            <person name="Loy A."/>
        </authorList>
    </citation>
    <scope>NUCLEOTIDE SEQUENCE [LARGE SCALE GENOMIC DNA]</scope>
    <source>
        <strain evidence="2 3">63.6F</strain>
    </source>
</reference>
<dbReference type="Proteomes" id="UP000298460">
    <property type="component" value="Unassembled WGS sequence"/>
</dbReference>
<protein>
    <submittedName>
        <fullName evidence="2">DUF4065 domain-containing protein</fullName>
    </submittedName>
</protein>